<sequence length="78" mass="8929">MNRDDMTLLVRRALHEVAPEADLDRLAPTADLRETLALDSLDFQQFVELLSERTGRRVDEDDYPYLTTLADTVTYLSA</sequence>
<dbReference type="EMBL" id="BOOY01000045">
    <property type="protein sequence ID" value="GIJ06719.1"/>
    <property type="molecule type" value="Genomic_DNA"/>
</dbReference>
<dbReference type="InterPro" id="IPR036736">
    <property type="entry name" value="ACP-like_sf"/>
</dbReference>
<keyword evidence="3" id="KW-1185">Reference proteome</keyword>
<name>A0A8J4DN00_9ACTN</name>
<evidence type="ECO:0000313" key="3">
    <source>
        <dbReference type="Proteomes" id="UP000652013"/>
    </source>
</evidence>
<protein>
    <recommendedName>
        <fullName evidence="1">Carrier domain-containing protein</fullName>
    </recommendedName>
</protein>
<dbReference type="RefSeq" id="WP_239107968.1">
    <property type="nucleotide sequence ID" value="NZ_BAAAGJ010000021.1"/>
</dbReference>
<dbReference type="AlphaFoldDB" id="A0A8J4DN00"/>
<evidence type="ECO:0000259" key="1">
    <source>
        <dbReference type="PROSITE" id="PS50075"/>
    </source>
</evidence>
<comment type="caution">
    <text evidence="2">The sequence shown here is derived from an EMBL/GenBank/DDBJ whole genome shotgun (WGS) entry which is preliminary data.</text>
</comment>
<dbReference type="InterPro" id="IPR009081">
    <property type="entry name" value="PP-bd_ACP"/>
</dbReference>
<dbReference type="Proteomes" id="UP000652013">
    <property type="component" value="Unassembled WGS sequence"/>
</dbReference>
<dbReference type="Pfam" id="PF00550">
    <property type="entry name" value="PP-binding"/>
    <property type="match status" value="1"/>
</dbReference>
<reference evidence="2" key="1">
    <citation type="submission" date="2021-01" db="EMBL/GenBank/DDBJ databases">
        <title>Whole genome shotgun sequence of Spirilliplanes yamanashiensis NBRC 15828.</title>
        <authorList>
            <person name="Komaki H."/>
            <person name="Tamura T."/>
        </authorList>
    </citation>
    <scope>NUCLEOTIDE SEQUENCE</scope>
    <source>
        <strain evidence="2">NBRC 15828</strain>
    </source>
</reference>
<dbReference type="PROSITE" id="PS50075">
    <property type="entry name" value="CARRIER"/>
    <property type="match status" value="1"/>
</dbReference>
<proteinExistence type="predicted"/>
<dbReference type="Gene3D" id="1.10.1200.10">
    <property type="entry name" value="ACP-like"/>
    <property type="match status" value="1"/>
</dbReference>
<organism evidence="2 3">
    <name type="scientific">Spirilliplanes yamanashiensis</name>
    <dbReference type="NCBI Taxonomy" id="42233"/>
    <lineage>
        <taxon>Bacteria</taxon>
        <taxon>Bacillati</taxon>
        <taxon>Actinomycetota</taxon>
        <taxon>Actinomycetes</taxon>
        <taxon>Micromonosporales</taxon>
        <taxon>Micromonosporaceae</taxon>
        <taxon>Spirilliplanes</taxon>
    </lineage>
</organism>
<evidence type="ECO:0000313" key="2">
    <source>
        <dbReference type="EMBL" id="GIJ06719.1"/>
    </source>
</evidence>
<accession>A0A8J4DN00</accession>
<dbReference type="SUPFAM" id="SSF47336">
    <property type="entry name" value="ACP-like"/>
    <property type="match status" value="1"/>
</dbReference>
<feature type="domain" description="Carrier" evidence="1">
    <location>
        <begin position="4"/>
        <end position="78"/>
    </location>
</feature>
<gene>
    <name evidence="2" type="ORF">Sya03_60710</name>
</gene>